<reference evidence="2" key="1">
    <citation type="submission" date="2021-05" db="EMBL/GenBank/DDBJ databases">
        <authorList>
            <person name="Alioto T."/>
            <person name="Alioto T."/>
            <person name="Gomez Garrido J."/>
        </authorList>
    </citation>
    <scope>NUCLEOTIDE SEQUENCE</scope>
</reference>
<name>A0A8D8RGP9_9HEMI</name>
<keyword evidence="1" id="KW-0732">Signal</keyword>
<accession>A0A8D8RGP9</accession>
<sequence>MMKDNLVHISVFLLQCSISMSSLLQHGVLHYYVLKSWKPTLSSKVQIWSPWSSYDERQSCTYFSIATAMFNFYVFTSSAWYPALLCSEKTLLVCAQKHGKSNLQYRA</sequence>
<dbReference type="EMBL" id="HBUF01165173">
    <property type="protein sequence ID" value="CAG6651023.1"/>
    <property type="molecule type" value="Transcribed_RNA"/>
</dbReference>
<proteinExistence type="predicted"/>
<feature type="signal peptide" evidence="1">
    <location>
        <begin position="1"/>
        <end position="21"/>
    </location>
</feature>
<evidence type="ECO:0008006" key="3">
    <source>
        <dbReference type="Google" id="ProtNLM"/>
    </source>
</evidence>
<dbReference type="AlphaFoldDB" id="A0A8D8RGP9"/>
<organism evidence="2">
    <name type="scientific">Cacopsylla melanoneura</name>
    <dbReference type="NCBI Taxonomy" id="428564"/>
    <lineage>
        <taxon>Eukaryota</taxon>
        <taxon>Metazoa</taxon>
        <taxon>Ecdysozoa</taxon>
        <taxon>Arthropoda</taxon>
        <taxon>Hexapoda</taxon>
        <taxon>Insecta</taxon>
        <taxon>Pterygota</taxon>
        <taxon>Neoptera</taxon>
        <taxon>Paraneoptera</taxon>
        <taxon>Hemiptera</taxon>
        <taxon>Sternorrhyncha</taxon>
        <taxon>Psylloidea</taxon>
        <taxon>Psyllidae</taxon>
        <taxon>Psyllinae</taxon>
        <taxon>Cacopsylla</taxon>
    </lineage>
</organism>
<protein>
    <recommendedName>
        <fullName evidence="3">Secreted protein</fullName>
    </recommendedName>
</protein>
<evidence type="ECO:0000313" key="2">
    <source>
        <dbReference type="EMBL" id="CAG6651023.1"/>
    </source>
</evidence>
<evidence type="ECO:0000256" key="1">
    <source>
        <dbReference type="SAM" id="SignalP"/>
    </source>
</evidence>
<feature type="chain" id="PRO_5034737379" description="Secreted protein" evidence="1">
    <location>
        <begin position="22"/>
        <end position="107"/>
    </location>
</feature>